<name>A0A1H3YQE0_9GAMM</name>
<evidence type="ECO:0000313" key="1">
    <source>
        <dbReference type="EMBL" id="SEA13700.1"/>
    </source>
</evidence>
<dbReference type="GeneID" id="97763985"/>
<dbReference type="Proteomes" id="UP000187280">
    <property type="component" value="Unassembled WGS sequence"/>
</dbReference>
<keyword evidence="2" id="KW-1185">Reference proteome</keyword>
<organism evidence="1 2">
    <name type="scientific">Lonsdalea quercina</name>
    <dbReference type="NCBI Taxonomy" id="71657"/>
    <lineage>
        <taxon>Bacteria</taxon>
        <taxon>Pseudomonadati</taxon>
        <taxon>Pseudomonadota</taxon>
        <taxon>Gammaproteobacteria</taxon>
        <taxon>Enterobacterales</taxon>
        <taxon>Pectobacteriaceae</taxon>
        <taxon>Lonsdalea</taxon>
    </lineage>
</organism>
<protein>
    <submittedName>
        <fullName evidence="1">Uncharacterized protein</fullName>
    </submittedName>
</protein>
<dbReference type="AlphaFoldDB" id="A0A1H3YQE0"/>
<dbReference type="EMBL" id="FNQS01000002">
    <property type="protein sequence ID" value="SEA13700.1"/>
    <property type="molecule type" value="Genomic_DNA"/>
</dbReference>
<accession>A0A1H3YQE0</accession>
<evidence type="ECO:0000313" key="2">
    <source>
        <dbReference type="Proteomes" id="UP000187280"/>
    </source>
</evidence>
<gene>
    <name evidence="1" type="ORF">SAMN02982996_01073</name>
</gene>
<reference evidence="1 2" key="1">
    <citation type="submission" date="2016-10" db="EMBL/GenBank/DDBJ databases">
        <authorList>
            <person name="de Groot N.N."/>
        </authorList>
    </citation>
    <scope>NUCLEOTIDE SEQUENCE [LARGE SCALE GENOMIC DNA]</scope>
    <source>
        <strain evidence="1 2">ATCC 29281</strain>
    </source>
</reference>
<proteinExistence type="predicted"/>
<dbReference type="RefSeq" id="WP_026742747.1">
    <property type="nucleotide sequence ID" value="NZ_FNQS01000002.1"/>
</dbReference>
<sequence>MSFSTLKETLLFGDGAGAASHRYEIYKSDSRGGFFAMIYSLKSLRLEHQVVLAWNIEETCLPLRASYIPNARMECEAHWKNTFELVEGKTLKAV</sequence>